<feature type="non-terminal residue" evidence="7">
    <location>
        <position position="1"/>
    </location>
</feature>
<keyword evidence="8" id="KW-1185">Reference proteome</keyword>
<evidence type="ECO:0000313" key="7">
    <source>
        <dbReference type="EMBL" id="KNC31984.1"/>
    </source>
</evidence>
<dbReference type="Pfam" id="PF13476">
    <property type="entry name" value="AAA_23"/>
    <property type="match status" value="1"/>
</dbReference>
<organism evidence="7 8">
    <name type="scientific">Lucilia cuprina</name>
    <name type="common">Green bottle fly</name>
    <name type="synonym">Australian sheep blowfly</name>
    <dbReference type="NCBI Taxonomy" id="7375"/>
    <lineage>
        <taxon>Eukaryota</taxon>
        <taxon>Metazoa</taxon>
        <taxon>Ecdysozoa</taxon>
        <taxon>Arthropoda</taxon>
        <taxon>Hexapoda</taxon>
        <taxon>Insecta</taxon>
        <taxon>Pterygota</taxon>
        <taxon>Neoptera</taxon>
        <taxon>Endopterygota</taxon>
        <taxon>Diptera</taxon>
        <taxon>Brachycera</taxon>
        <taxon>Muscomorpha</taxon>
        <taxon>Oestroidea</taxon>
        <taxon>Calliphoridae</taxon>
        <taxon>Luciliinae</taxon>
        <taxon>Lucilia</taxon>
    </lineage>
</organism>
<feature type="coiled-coil region" evidence="4">
    <location>
        <begin position="259"/>
        <end position="293"/>
    </location>
</feature>
<comment type="similarity">
    <text evidence="1">Belongs to the SMC family. SMC5 subfamily.</text>
</comment>
<comment type="caution">
    <text evidence="7">The sequence shown here is derived from an EMBL/GenBank/DDBJ whole genome shotgun (WGS) entry which is preliminary data.</text>
</comment>
<protein>
    <recommendedName>
        <fullName evidence="2">Structural maintenance of chromosomes protein 5</fullName>
    </recommendedName>
</protein>
<dbReference type="GO" id="GO:0016887">
    <property type="term" value="F:ATP hydrolysis activity"/>
    <property type="evidence" value="ECO:0007669"/>
    <property type="project" value="InterPro"/>
</dbReference>
<dbReference type="Proteomes" id="UP000037069">
    <property type="component" value="Unassembled WGS sequence"/>
</dbReference>
<evidence type="ECO:0000256" key="4">
    <source>
        <dbReference type="SAM" id="Coils"/>
    </source>
</evidence>
<feature type="region of interest" description="Disordered" evidence="5">
    <location>
        <begin position="25"/>
        <end position="50"/>
    </location>
</feature>
<accession>A0A0L0CKI9</accession>
<reference evidence="7 8" key="1">
    <citation type="journal article" date="2015" name="Nat. Commun.">
        <title>Lucilia cuprina genome unlocks parasitic fly biology to underpin future interventions.</title>
        <authorList>
            <person name="Anstead C.A."/>
            <person name="Korhonen P.K."/>
            <person name="Young N.D."/>
            <person name="Hall R.S."/>
            <person name="Jex A.R."/>
            <person name="Murali S.C."/>
            <person name="Hughes D.S."/>
            <person name="Lee S.F."/>
            <person name="Perry T."/>
            <person name="Stroehlein A.J."/>
            <person name="Ansell B.R."/>
            <person name="Breugelmans B."/>
            <person name="Hofmann A."/>
            <person name="Qu J."/>
            <person name="Dugan S."/>
            <person name="Lee S.L."/>
            <person name="Chao H."/>
            <person name="Dinh H."/>
            <person name="Han Y."/>
            <person name="Doddapaneni H.V."/>
            <person name="Worley K.C."/>
            <person name="Muzny D.M."/>
            <person name="Ioannidis P."/>
            <person name="Waterhouse R.M."/>
            <person name="Zdobnov E.M."/>
            <person name="James P.J."/>
            <person name="Bagnall N.H."/>
            <person name="Kotze A.C."/>
            <person name="Gibbs R.A."/>
            <person name="Richards S."/>
            <person name="Batterham P."/>
            <person name="Gasser R.B."/>
        </authorList>
    </citation>
    <scope>NUCLEOTIDE SEQUENCE [LARGE SCALE GENOMIC DNA]</scope>
    <source>
        <strain evidence="7 8">LS</strain>
        <tissue evidence="7">Full body</tissue>
    </source>
</reference>
<dbReference type="PANTHER" id="PTHR45916:SF1">
    <property type="entry name" value="STRUCTURAL MAINTENANCE OF CHROMOSOMES PROTEIN 5"/>
    <property type="match status" value="1"/>
</dbReference>
<dbReference type="InterPro" id="IPR027417">
    <property type="entry name" value="P-loop_NTPase"/>
</dbReference>
<keyword evidence="3 4" id="KW-0175">Coiled coil</keyword>
<dbReference type="GO" id="GO:0030915">
    <property type="term" value="C:Smc5-Smc6 complex"/>
    <property type="evidence" value="ECO:0007669"/>
    <property type="project" value="TreeGrafter"/>
</dbReference>
<evidence type="ECO:0000256" key="5">
    <source>
        <dbReference type="SAM" id="MobiDB-lite"/>
    </source>
</evidence>
<evidence type="ECO:0000313" key="8">
    <source>
        <dbReference type="Proteomes" id="UP000037069"/>
    </source>
</evidence>
<dbReference type="SUPFAM" id="SSF52540">
    <property type="entry name" value="P-loop containing nucleoside triphosphate hydrolases"/>
    <property type="match status" value="1"/>
</dbReference>
<dbReference type="EMBL" id="JRES01000354">
    <property type="protein sequence ID" value="KNC31984.1"/>
    <property type="molecule type" value="Genomic_DNA"/>
</dbReference>
<evidence type="ECO:0000256" key="2">
    <source>
        <dbReference type="ARBA" id="ARBA00018687"/>
    </source>
</evidence>
<evidence type="ECO:0000256" key="1">
    <source>
        <dbReference type="ARBA" id="ARBA00010171"/>
    </source>
</evidence>
<evidence type="ECO:0000259" key="6">
    <source>
        <dbReference type="Pfam" id="PF13476"/>
    </source>
</evidence>
<dbReference type="PANTHER" id="PTHR45916">
    <property type="entry name" value="STRUCTURAL MAINTENANCE OF CHROMOSOMES PROTEIN 5"/>
    <property type="match status" value="1"/>
</dbReference>
<dbReference type="InterPro" id="IPR038729">
    <property type="entry name" value="Rad50/SbcC_AAA"/>
</dbReference>
<evidence type="ECO:0000256" key="3">
    <source>
        <dbReference type="ARBA" id="ARBA00023054"/>
    </source>
</evidence>
<gene>
    <name evidence="7" type="ORF">FF38_05201</name>
</gene>
<dbReference type="GO" id="GO:0005634">
    <property type="term" value="C:nucleus"/>
    <property type="evidence" value="ECO:0007669"/>
    <property type="project" value="TreeGrafter"/>
</dbReference>
<name>A0A0L0CKI9_LUCCU</name>
<sequence length="341" mass="38546">LVFTEITDLNLSSEMTEIKTPTKRRVENVTAPPERRRRIQRPSSQDNDNLLEVNINDDCNDSDLTQTKGFSVGALIGMRLVDFQVAVDSTYKFDSSLNMILGSNGSGKSTIITAIFLLFKGRIADLDRKHYQDFVRHGCDRAVISAQLQGMSMLKQPNPKLTMVIPTNGGSNRNVEPIWYLNGKLLENNEVDDFINQYHIQVNNLCQFLPQHRVSAFSNESKQQRLLSTEEAVGYDGMLADHKKLSKVGNDLVILQSDISELEKSKSHFENSKNELEERVTAMERAASDRNREILLSHVESLVAKAAYDDRKSIVEASLTEAKTNLQKFDQDYAKYIDAIK</sequence>
<dbReference type="GO" id="GO:0003697">
    <property type="term" value="F:single-stranded DNA binding"/>
    <property type="evidence" value="ECO:0007669"/>
    <property type="project" value="TreeGrafter"/>
</dbReference>
<dbReference type="Gene3D" id="3.40.50.300">
    <property type="entry name" value="P-loop containing nucleotide triphosphate hydrolases"/>
    <property type="match status" value="1"/>
</dbReference>
<feature type="domain" description="Rad50/SbcC-type AAA" evidence="6">
    <location>
        <begin position="89"/>
        <end position="279"/>
    </location>
</feature>
<dbReference type="STRING" id="7375.A0A0L0CKI9"/>
<feature type="non-terminal residue" evidence="7">
    <location>
        <position position="341"/>
    </location>
</feature>
<proteinExistence type="inferred from homology"/>
<dbReference type="OrthoDB" id="10254973at2759"/>
<dbReference type="GO" id="GO:0000724">
    <property type="term" value="P:double-strand break repair via homologous recombination"/>
    <property type="evidence" value="ECO:0007669"/>
    <property type="project" value="TreeGrafter"/>
</dbReference>
<dbReference type="AlphaFoldDB" id="A0A0L0CKI9"/>